<dbReference type="Pfam" id="PF07712">
    <property type="entry name" value="SURNod19"/>
    <property type="match status" value="2"/>
</dbReference>
<name>A0A7S2C8I4_9EUKA</name>
<dbReference type="PANTHER" id="PTHR33390:SF1">
    <property type="entry name" value="STRESS UP-REGULATED NOD 19 PROTEIN"/>
    <property type="match status" value="1"/>
</dbReference>
<gene>
    <name evidence="1" type="ORF">CBRE1094_LOCUS6994</name>
</gene>
<proteinExistence type="predicted"/>
<dbReference type="EMBL" id="HBGU01012787">
    <property type="protein sequence ID" value="CAD9418283.1"/>
    <property type="molecule type" value="Transcribed_RNA"/>
</dbReference>
<evidence type="ECO:0000313" key="1">
    <source>
        <dbReference type="EMBL" id="CAD9418283.1"/>
    </source>
</evidence>
<accession>A0A7S2C8I4</accession>
<sequence length="444" mass="48414">MSLAVVASIVLAQKVSFQLNHTNEVMHVSKLYSITTETYYSNPISLAPGHMIFTAPSETPLTLPSGRIGITSFFGDIVDADHQPVPLSKVYDHHWIAVASTHTNEICSTSLNYVFGIGAESRHGAVDLPDGYAYVVDNDQTSWGANIHLLRTEGLAGNNEAKAAKECNECYYAPNKGTQCTPSQNGTFLCCGERDWHGAESCPTASGALPPVATYYLRYRVSYTRDVSEVTPVHVSIATAPDCATFYEVLRNDTQPENLVQYSFKLPVDVTIVFAAGHQHTGALNISLNVNGVRQCTSYPRYGTQKGVAGNELGYLVQMSNCVNSSTGPLKLKRGDEVRIDSYYYTASHDPRLQYSDGTHLNVMSYMYLAYSRADGNALSGALETSQTPLLRATGMVEVDGLESLDSMALDGMTHAPIEQSIVRGTRVWKRVPQPAQVVEFEAA</sequence>
<protein>
    <submittedName>
        <fullName evidence="1">Uncharacterized protein</fullName>
    </submittedName>
</protein>
<organism evidence="1">
    <name type="scientific">Haptolina brevifila</name>
    <dbReference type="NCBI Taxonomy" id="156173"/>
    <lineage>
        <taxon>Eukaryota</taxon>
        <taxon>Haptista</taxon>
        <taxon>Haptophyta</taxon>
        <taxon>Prymnesiophyceae</taxon>
        <taxon>Prymnesiales</taxon>
        <taxon>Prymnesiaceae</taxon>
        <taxon>Haptolina</taxon>
    </lineage>
</organism>
<dbReference type="AlphaFoldDB" id="A0A7S2C8I4"/>
<dbReference type="InterPro" id="IPR011692">
    <property type="entry name" value="Stress_up-reg_Nod19"/>
</dbReference>
<dbReference type="PANTHER" id="PTHR33390">
    <property type="entry name" value="STRESS UP-REGULATED NOD 19 PROTEIN"/>
    <property type="match status" value="1"/>
</dbReference>
<reference evidence="1" key="1">
    <citation type="submission" date="2021-01" db="EMBL/GenBank/DDBJ databases">
        <authorList>
            <person name="Corre E."/>
            <person name="Pelletier E."/>
            <person name="Niang G."/>
            <person name="Scheremetjew M."/>
            <person name="Finn R."/>
            <person name="Kale V."/>
            <person name="Holt S."/>
            <person name="Cochrane G."/>
            <person name="Meng A."/>
            <person name="Brown T."/>
            <person name="Cohen L."/>
        </authorList>
    </citation>
    <scope>NUCLEOTIDE SEQUENCE</scope>
    <source>
        <strain evidence="1">UTEX LB 985</strain>
    </source>
</reference>